<dbReference type="InterPro" id="IPR022385">
    <property type="entry name" value="Rhs_assc_core"/>
</dbReference>
<protein>
    <submittedName>
        <fullName evidence="1">Rhs family protein</fullName>
    </submittedName>
</protein>
<dbReference type="STRING" id="1499966.U14_05813"/>
<dbReference type="Proteomes" id="UP000030700">
    <property type="component" value="Unassembled WGS sequence"/>
</dbReference>
<dbReference type="AlphaFoldDB" id="A0A081BSZ5"/>
<dbReference type="NCBIfam" id="TIGR03696">
    <property type="entry name" value="Rhs_assc_core"/>
    <property type="match status" value="1"/>
</dbReference>
<reference evidence="1" key="1">
    <citation type="journal article" date="2015" name="PeerJ">
        <title>First genomic representation of candidate bacterial phylum KSB3 points to enhanced environmental sensing as a trigger of wastewater bulking.</title>
        <authorList>
            <person name="Sekiguchi Y."/>
            <person name="Ohashi A."/>
            <person name="Parks D.H."/>
            <person name="Yamauchi T."/>
            <person name="Tyson G.W."/>
            <person name="Hugenholtz P."/>
        </authorList>
    </citation>
    <scope>NUCLEOTIDE SEQUENCE [LARGE SCALE GENOMIC DNA]</scope>
</reference>
<organism evidence="1">
    <name type="scientific">Candidatus Moduliflexus flocculans</name>
    <dbReference type="NCBI Taxonomy" id="1499966"/>
    <lineage>
        <taxon>Bacteria</taxon>
        <taxon>Candidatus Moduliflexota</taxon>
        <taxon>Candidatus Moduliflexia</taxon>
        <taxon>Candidatus Moduliflexales</taxon>
        <taxon>Candidatus Moduliflexaceae</taxon>
    </lineage>
</organism>
<name>A0A081BSZ5_9BACT</name>
<accession>A0A081BSZ5</accession>
<sequence>MGSIRGLSDAAGNITDSYAYDAYGMLLHQTGATANPYLYRGEPFDADLSAYYLRARSYQAATGRFLKRRNSL</sequence>
<dbReference type="Gene3D" id="2.180.10.10">
    <property type="entry name" value="RHS repeat-associated core"/>
    <property type="match status" value="1"/>
</dbReference>
<gene>
    <name evidence="1" type="ORF">U14_05813</name>
</gene>
<dbReference type="HOGENOM" id="CLU_2714136_0_0_0"/>
<evidence type="ECO:0000313" key="1">
    <source>
        <dbReference type="EMBL" id="GAK54526.1"/>
    </source>
</evidence>
<dbReference type="EMBL" id="DF820461">
    <property type="protein sequence ID" value="GAK54526.1"/>
    <property type="molecule type" value="Genomic_DNA"/>
</dbReference>
<evidence type="ECO:0000313" key="2">
    <source>
        <dbReference type="Proteomes" id="UP000030700"/>
    </source>
</evidence>
<keyword evidence="2" id="KW-1185">Reference proteome</keyword>
<proteinExistence type="predicted"/>